<keyword evidence="14" id="KW-1185">Reference proteome</keyword>
<evidence type="ECO:0000256" key="3">
    <source>
        <dbReference type="ARBA" id="ARBA00012438"/>
    </source>
</evidence>
<organism evidence="13 14">
    <name type="scientific">Pseudolactococcus reticulitermitis</name>
    <dbReference type="NCBI Taxonomy" id="2025039"/>
    <lineage>
        <taxon>Bacteria</taxon>
        <taxon>Bacillati</taxon>
        <taxon>Bacillota</taxon>
        <taxon>Bacilli</taxon>
        <taxon>Lactobacillales</taxon>
        <taxon>Streptococcaceae</taxon>
        <taxon>Pseudolactococcus</taxon>
    </lineage>
</organism>
<dbReference type="PANTHER" id="PTHR45453:SF2">
    <property type="entry name" value="HISTIDINE KINASE"/>
    <property type="match status" value="1"/>
</dbReference>
<comment type="catalytic activity">
    <reaction evidence="1">
        <text>ATP + protein L-histidine = ADP + protein N-phospho-L-histidine.</text>
        <dbReference type="EC" id="2.7.13.3"/>
    </reaction>
</comment>
<dbReference type="EC" id="2.7.13.3" evidence="3"/>
<dbReference type="GO" id="GO:0004721">
    <property type="term" value="F:phosphoprotein phosphatase activity"/>
    <property type="evidence" value="ECO:0007669"/>
    <property type="project" value="TreeGrafter"/>
</dbReference>
<dbReference type="InterPro" id="IPR003594">
    <property type="entry name" value="HATPase_dom"/>
</dbReference>
<dbReference type="InterPro" id="IPR036890">
    <property type="entry name" value="HATPase_C_sf"/>
</dbReference>
<comment type="caution">
    <text evidence="13">The sequence shown here is derived from an EMBL/GenBank/DDBJ whole genome shotgun (WGS) entry which is preliminary data.</text>
</comment>
<accession>A0A224X484</accession>
<dbReference type="PANTHER" id="PTHR45453">
    <property type="entry name" value="PHOSPHATE REGULON SENSOR PROTEIN PHOR"/>
    <property type="match status" value="1"/>
</dbReference>
<comment type="subcellular location">
    <subcellularLocation>
        <location evidence="2">Cell membrane</location>
        <topology evidence="2">Multi-pass membrane protein</topology>
    </subcellularLocation>
</comment>
<dbReference type="Gene3D" id="3.30.565.10">
    <property type="entry name" value="Histidine kinase-like ATPase, C-terminal domain"/>
    <property type="match status" value="1"/>
</dbReference>
<dbReference type="AlphaFoldDB" id="A0A224X484"/>
<dbReference type="SMART" id="SM00387">
    <property type="entry name" value="HATPase_c"/>
    <property type="match status" value="1"/>
</dbReference>
<proteinExistence type="predicted"/>
<reference evidence="14" key="1">
    <citation type="submission" date="2017-08" db="EMBL/GenBank/DDBJ databases">
        <title>Draft genome sequence of Lactococcus sp. strain Rs-Y01, isolated from the gut of the lower termite Reticulitermes speratus.</title>
        <authorList>
            <person name="Ohkuma M."/>
            <person name="Yuki M."/>
        </authorList>
    </citation>
    <scope>NUCLEOTIDE SEQUENCE [LARGE SCALE GENOMIC DNA]</scope>
    <source>
        <strain evidence="14">Rs-Y01</strain>
    </source>
</reference>
<dbReference type="SUPFAM" id="SSF55874">
    <property type="entry name" value="ATPase domain of HSP90 chaperone/DNA topoisomerase II/histidine kinase"/>
    <property type="match status" value="1"/>
</dbReference>
<evidence type="ECO:0000256" key="10">
    <source>
        <dbReference type="ARBA" id="ARBA00023136"/>
    </source>
</evidence>
<evidence type="ECO:0000256" key="2">
    <source>
        <dbReference type="ARBA" id="ARBA00004651"/>
    </source>
</evidence>
<evidence type="ECO:0000313" key="14">
    <source>
        <dbReference type="Proteomes" id="UP000218689"/>
    </source>
</evidence>
<evidence type="ECO:0000256" key="5">
    <source>
        <dbReference type="ARBA" id="ARBA00022679"/>
    </source>
</evidence>
<gene>
    <name evidence="13" type="ORF">RsY01_1106</name>
</gene>
<dbReference type="InterPro" id="IPR050351">
    <property type="entry name" value="BphY/WalK/GraS-like"/>
</dbReference>
<keyword evidence="5" id="KW-0808">Transferase</keyword>
<dbReference type="Pfam" id="PF02518">
    <property type="entry name" value="HATPase_c"/>
    <property type="match status" value="1"/>
</dbReference>
<evidence type="ECO:0000313" key="13">
    <source>
        <dbReference type="EMBL" id="GAX47506.1"/>
    </source>
</evidence>
<dbReference type="GO" id="GO:0005886">
    <property type="term" value="C:plasma membrane"/>
    <property type="evidence" value="ECO:0007669"/>
    <property type="project" value="UniProtKB-SubCell"/>
</dbReference>
<keyword evidence="9" id="KW-0902">Two-component regulatory system</keyword>
<evidence type="ECO:0000256" key="9">
    <source>
        <dbReference type="ARBA" id="ARBA00023012"/>
    </source>
</evidence>
<feature type="transmembrane region" description="Helical" evidence="11">
    <location>
        <begin position="19"/>
        <end position="35"/>
    </location>
</feature>
<keyword evidence="4" id="KW-1003">Cell membrane</keyword>
<dbReference type="PROSITE" id="PS50109">
    <property type="entry name" value="HIS_KIN"/>
    <property type="match status" value="1"/>
</dbReference>
<feature type="domain" description="Histidine kinase" evidence="12">
    <location>
        <begin position="124"/>
        <end position="318"/>
    </location>
</feature>
<keyword evidence="7" id="KW-0418">Kinase</keyword>
<dbReference type="GO" id="GO:0000155">
    <property type="term" value="F:phosphorelay sensor kinase activity"/>
    <property type="evidence" value="ECO:0007669"/>
    <property type="project" value="TreeGrafter"/>
</dbReference>
<dbReference type="GO" id="GO:0016036">
    <property type="term" value="P:cellular response to phosphate starvation"/>
    <property type="evidence" value="ECO:0007669"/>
    <property type="project" value="TreeGrafter"/>
</dbReference>
<dbReference type="RefSeq" id="WP_238594952.1">
    <property type="nucleotide sequence ID" value="NZ_BEDT01000002.1"/>
</dbReference>
<evidence type="ECO:0000256" key="11">
    <source>
        <dbReference type="SAM" id="Phobius"/>
    </source>
</evidence>
<keyword evidence="10 11" id="KW-0472">Membrane</keyword>
<dbReference type="EMBL" id="BEDT01000002">
    <property type="protein sequence ID" value="GAX47506.1"/>
    <property type="molecule type" value="Genomic_DNA"/>
</dbReference>
<evidence type="ECO:0000256" key="8">
    <source>
        <dbReference type="ARBA" id="ARBA00022989"/>
    </source>
</evidence>
<feature type="transmembrane region" description="Helical" evidence="11">
    <location>
        <begin position="42"/>
        <end position="60"/>
    </location>
</feature>
<sequence length="318" mass="36610">MTAYLRLIARFLQEKSSEIAIFLLTEGLIALVFVLERMDLTVFKVAFLLPALIFLTYQGFACHRFIQLHQFLTRTSVENLPHFPDTSLIGEDYQQLIAELDQWSQDKYQDLLRFDKDLLDLTKLWTHQMKVPLAALDLMAQTDHLTKSEVQNQLLELDNYLNILLSYLRLQNTTTDFRFETFDVADITRDIIKKYANQFIMKNLSVTITGSWQLTSDRKWLTVAIEQLINNAVKYTKTGSVTISFADNMTIQDTGIGILPEDLPRLFEHGFTGYNGRHNQKSTGLGLYLTKGILDKLELTVTITSQVEKGTEVRIEKN</sequence>
<dbReference type="Proteomes" id="UP000218689">
    <property type="component" value="Unassembled WGS sequence"/>
</dbReference>
<keyword evidence="8 11" id="KW-1133">Transmembrane helix</keyword>
<evidence type="ECO:0000259" key="12">
    <source>
        <dbReference type="PROSITE" id="PS50109"/>
    </source>
</evidence>
<name>A0A224X484_9LACT</name>
<keyword evidence="6 11" id="KW-0812">Transmembrane</keyword>
<evidence type="ECO:0000256" key="6">
    <source>
        <dbReference type="ARBA" id="ARBA00022692"/>
    </source>
</evidence>
<dbReference type="InterPro" id="IPR005467">
    <property type="entry name" value="His_kinase_dom"/>
</dbReference>
<protein>
    <recommendedName>
        <fullName evidence="3">histidine kinase</fullName>
        <ecNumber evidence="3">2.7.13.3</ecNumber>
    </recommendedName>
</protein>
<evidence type="ECO:0000256" key="4">
    <source>
        <dbReference type="ARBA" id="ARBA00022475"/>
    </source>
</evidence>
<evidence type="ECO:0000256" key="7">
    <source>
        <dbReference type="ARBA" id="ARBA00022777"/>
    </source>
</evidence>
<evidence type="ECO:0000256" key="1">
    <source>
        <dbReference type="ARBA" id="ARBA00000085"/>
    </source>
</evidence>